<dbReference type="PANTHER" id="PTHR33240">
    <property type="entry name" value="OS08G0508500 PROTEIN"/>
    <property type="match status" value="1"/>
</dbReference>
<organism evidence="1 2">
    <name type="scientific">Brassica oleracea var. oleracea</name>
    <dbReference type="NCBI Taxonomy" id="109376"/>
    <lineage>
        <taxon>Eukaryota</taxon>
        <taxon>Viridiplantae</taxon>
        <taxon>Streptophyta</taxon>
        <taxon>Embryophyta</taxon>
        <taxon>Tracheophyta</taxon>
        <taxon>Spermatophyta</taxon>
        <taxon>Magnoliopsida</taxon>
        <taxon>eudicotyledons</taxon>
        <taxon>Gunneridae</taxon>
        <taxon>Pentapetalae</taxon>
        <taxon>rosids</taxon>
        <taxon>malvids</taxon>
        <taxon>Brassicales</taxon>
        <taxon>Brassicaceae</taxon>
        <taxon>Brassiceae</taxon>
        <taxon>Brassica</taxon>
    </lineage>
</organism>
<evidence type="ECO:0000313" key="2">
    <source>
        <dbReference type="Proteomes" id="UP000032141"/>
    </source>
</evidence>
<dbReference type="eggNOG" id="KOG0017">
    <property type="taxonomic scope" value="Eukaryota"/>
</dbReference>
<name>A0A0D3A9R7_BRAOL</name>
<proteinExistence type="predicted"/>
<dbReference type="InterPro" id="IPR021109">
    <property type="entry name" value="Peptidase_aspartic_dom_sf"/>
</dbReference>
<dbReference type="Proteomes" id="UP000032141">
    <property type="component" value="Chromosome C1"/>
</dbReference>
<protein>
    <recommendedName>
        <fullName evidence="3">Peptidase A2 domain-containing protein</fullName>
    </recommendedName>
</protein>
<sequence length="128" mass="13997">MPHNDCLLVEIGISNCEVTKVLVDTGNSVDLIFKNTLEKMQISLIDMKPSTRSLTGFNGSSETVLGTICLRVHAQGVTKTIKFSVVGVRAPYNAILGTLWIHAMKAISSTYHQCVMFPGNDSRVTTLR</sequence>
<reference evidence="1 2" key="1">
    <citation type="journal article" date="2014" name="Genome Biol.">
        <title>Transcriptome and methylome profiling reveals relics of genome dominance in the mesopolyploid Brassica oleracea.</title>
        <authorList>
            <person name="Parkin I.A."/>
            <person name="Koh C."/>
            <person name="Tang H."/>
            <person name="Robinson S.J."/>
            <person name="Kagale S."/>
            <person name="Clarke W.E."/>
            <person name="Town C.D."/>
            <person name="Nixon J."/>
            <person name="Krishnakumar V."/>
            <person name="Bidwell S.L."/>
            <person name="Denoeud F."/>
            <person name="Belcram H."/>
            <person name="Links M.G."/>
            <person name="Just J."/>
            <person name="Clarke C."/>
            <person name="Bender T."/>
            <person name="Huebert T."/>
            <person name="Mason A.S."/>
            <person name="Pires J.C."/>
            <person name="Barker G."/>
            <person name="Moore J."/>
            <person name="Walley P.G."/>
            <person name="Manoli S."/>
            <person name="Batley J."/>
            <person name="Edwards D."/>
            <person name="Nelson M.N."/>
            <person name="Wang X."/>
            <person name="Paterson A.H."/>
            <person name="King G."/>
            <person name="Bancroft I."/>
            <person name="Chalhoub B."/>
            <person name="Sharpe A.G."/>
        </authorList>
    </citation>
    <scope>NUCLEOTIDE SEQUENCE</scope>
    <source>
        <strain evidence="1 2">cv. TO1000</strain>
    </source>
</reference>
<dbReference type="EnsemblPlants" id="Bo1g084920.1">
    <property type="protein sequence ID" value="Bo1g084920.1"/>
    <property type="gene ID" value="Bo1g084920"/>
</dbReference>
<dbReference type="Gramene" id="Bo1g084920.1">
    <property type="protein sequence ID" value="Bo1g084920.1"/>
    <property type="gene ID" value="Bo1g084920"/>
</dbReference>
<evidence type="ECO:0000313" key="1">
    <source>
        <dbReference type="EnsemblPlants" id="Bo1g084920.1"/>
    </source>
</evidence>
<dbReference type="AlphaFoldDB" id="A0A0D3A9R7"/>
<dbReference type="OMA" id="EHEPTIT"/>
<evidence type="ECO:0008006" key="3">
    <source>
        <dbReference type="Google" id="ProtNLM"/>
    </source>
</evidence>
<keyword evidence="2" id="KW-1185">Reference proteome</keyword>
<dbReference type="SUPFAM" id="SSF50630">
    <property type="entry name" value="Acid proteases"/>
    <property type="match status" value="1"/>
</dbReference>
<dbReference type="PANTHER" id="PTHR33240:SF8">
    <property type="entry name" value="OS03G0439900 PROTEIN"/>
    <property type="match status" value="1"/>
</dbReference>
<dbReference type="HOGENOM" id="CLU_038983_2_1_1"/>
<dbReference type="Gene3D" id="2.40.70.10">
    <property type="entry name" value="Acid Proteases"/>
    <property type="match status" value="1"/>
</dbReference>
<reference evidence="1" key="2">
    <citation type="submission" date="2015-03" db="UniProtKB">
        <authorList>
            <consortium name="EnsemblPlants"/>
        </authorList>
    </citation>
    <scope>IDENTIFICATION</scope>
</reference>
<accession>A0A0D3A9R7</accession>
<dbReference type="CDD" id="cd00303">
    <property type="entry name" value="retropepsin_like"/>
    <property type="match status" value="1"/>
</dbReference>